<sequence>MPTEVTVQATLFDSLVRCAKPDAAQRAEFLALGFDVDKPRATYPSSVFMGCQALVLRTKYAGLAPNAALRELGRDLVRGYFDTLVGKVVGMALKVAGPERAMKRVALSFSSVMDPVDIQVEFVAAQQYRVKFRRYPFPAESAAGTCEVALQQAGAASARVEVERYDSLEGFDLRVGW</sequence>
<accession>A0ABX7NE35</accession>
<evidence type="ECO:0000313" key="1">
    <source>
        <dbReference type="EMBL" id="QSQ15865.1"/>
    </source>
</evidence>
<dbReference type="EMBL" id="CP071091">
    <property type="protein sequence ID" value="QSQ15865.1"/>
    <property type="molecule type" value="Genomic_DNA"/>
</dbReference>
<dbReference type="InterPro" id="IPR011751">
    <property type="entry name" value="Mxa_paralog_2265"/>
</dbReference>
<protein>
    <submittedName>
        <fullName evidence="1">DUF2378 family protein</fullName>
    </submittedName>
</protein>
<dbReference type="Proteomes" id="UP000663090">
    <property type="component" value="Chromosome"/>
</dbReference>
<dbReference type="Pfam" id="PF09536">
    <property type="entry name" value="DUF2378"/>
    <property type="match status" value="1"/>
</dbReference>
<proteinExistence type="predicted"/>
<name>A0ABX7NE35_9BACT</name>
<dbReference type="NCBIfam" id="TIGR02265">
    <property type="entry name" value="Mxa_TIGR02265"/>
    <property type="match status" value="1"/>
</dbReference>
<dbReference type="RefSeq" id="WP_206717552.1">
    <property type="nucleotide sequence ID" value="NZ_CP071091.1"/>
</dbReference>
<evidence type="ECO:0000313" key="2">
    <source>
        <dbReference type="Proteomes" id="UP000663090"/>
    </source>
</evidence>
<reference evidence="1 2" key="1">
    <citation type="submission" date="2021-02" db="EMBL/GenBank/DDBJ databases">
        <title>De Novo genome assembly of isolated myxobacteria.</title>
        <authorList>
            <person name="Stevens D.C."/>
        </authorList>
    </citation>
    <scope>NUCLEOTIDE SEQUENCE [LARGE SCALE GENOMIC DNA]</scope>
    <source>
        <strain evidence="1 2">SCHIC003</strain>
    </source>
</reference>
<organism evidence="1 2">
    <name type="scientific">Myxococcus landrumensis</name>
    <dbReference type="NCBI Taxonomy" id="2813577"/>
    <lineage>
        <taxon>Bacteria</taxon>
        <taxon>Pseudomonadati</taxon>
        <taxon>Myxococcota</taxon>
        <taxon>Myxococcia</taxon>
        <taxon>Myxococcales</taxon>
        <taxon>Cystobacterineae</taxon>
        <taxon>Myxococcaceae</taxon>
        <taxon>Myxococcus</taxon>
    </lineage>
</organism>
<keyword evidence="2" id="KW-1185">Reference proteome</keyword>
<gene>
    <name evidence="1" type="ORF">JY572_07360</name>
</gene>